<proteinExistence type="predicted"/>
<sequence length="109" mass="12722">MVHTQRFLPSFSSYFDRGPESIAHKQVLLINSGLLRPNLVSELDMSIQFWESHKDGVLEVLDRHYSWFNWIYTNPKPPPPFPPPGSLFCHGVHLKHDVRLNMFPFFSTV</sequence>
<reference evidence="1" key="1">
    <citation type="thesis" date="2020" institute="ProQuest LLC" country="789 East Eisenhower Parkway, Ann Arbor, MI, USA">
        <title>Comparative Genomics and Chromosome Evolution.</title>
        <authorList>
            <person name="Mudd A.B."/>
        </authorList>
    </citation>
    <scope>NUCLEOTIDE SEQUENCE</scope>
    <source>
        <strain evidence="1">237g6f4</strain>
        <tissue evidence="1">Blood</tissue>
    </source>
</reference>
<dbReference type="EMBL" id="WNYA01000005">
    <property type="protein sequence ID" value="KAG8571265.1"/>
    <property type="molecule type" value="Genomic_DNA"/>
</dbReference>
<comment type="caution">
    <text evidence="1">The sequence shown here is derived from an EMBL/GenBank/DDBJ whole genome shotgun (WGS) entry which is preliminary data.</text>
</comment>
<dbReference type="AlphaFoldDB" id="A0AAV7BF94"/>
<keyword evidence="2" id="KW-1185">Reference proteome</keyword>
<evidence type="ECO:0000313" key="1">
    <source>
        <dbReference type="EMBL" id="KAG8571265.1"/>
    </source>
</evidence>
<protein>
    <submittedName>
        <fullName evidence="1">Uncharacterized protein</fullName>
    </submittedName>
</protein>
<organism evidence="1 2">
    <name type="scientific">Engystomops pustulosus</name>
    <name type="common">Tungara frog</name>
    <name type="synonym">Physalaemus pustulosus</name>
    <dbReference type="NCBI Taxonomy" id="76066"/>
    <lineage>
        <taxon>Eukaryota</taxon>
        <taxon>Metazoa</taxon>
        <taxon>Chordata</taxon>
        <taxon>Craniata</taxon>
        <taxon>Vertebrata</taxon>
        <taxon>Euteleostomi</taxon>
        <taxon>Amphibia</taxon>
        <taxon>Batrachia</taxon>
        <taxon>Anura</taxon>
        <taxon>Neobatrachia</taxon>
        <taxon>Hyloidea</taxon>
        <taxon>Leptodactylidae</taxon>
        <taxon>Leiuperinae</taxon>
        <taxon>Engystomops</taxon>
    </lineage>
</organism>
<dbReference type="Proteomes" id="UP000824782">
    <property type="component" value="Unassembled WGS sequence"/>
</dbReference>
<name>A0AAV7BF94_ENGPU</name>
<evidence type="ECO:0000313" key="2">
    <source>
        <dbReference type="Proteomes" id="UP000824782"/>
    </source>
</evidence>
<accession>A0AAV7BF94</accession>
<gene>
    <name evidence="1" type="ORF">GDO81_011573</name>
</gene>